<dbReference type="RefSeq" id="XP_018002692.1">
    <property type="nucleotide sequence ID" value="XM_018142168.1"/>
</dbReference>
<keyword evidence="3 6" id="KW-0645">Protease</keyword>
<dbReference type="PANTHER" id="PTHR11802:SF116">
    <property type="entry name" value="CARBOXYPEPTIDASE"/>
    <property type="match status" value="1"/>
</dbReference>
<dbReference type="PRINTS" id="PR00724">
    <property type="entry name" value="CRBOXYPTASEC"/>
</dbReference>
<feature type="compositionally biased region" description="Low complexity" evidence="7">
    <location>
        <begin position="538"/>
        <end position="554"/>
    </location>
</feature>
<evidence type="ECO:0000256" key="3">
    <source>
        <dbReference type="ARBA" id="ARBA00022670"/>
    </source>
</evidence>
<dbReference type="GeneID" id="28734048"/>
<organism evidence="8 9">
    <name type="scientific">Cyphellophora attinorum</name>
    <dbReference type="NCBI Taxonomy" id="1664694"/>
    <lineage>
        <taxon>Eukaryota</taxon>
        <taxon>Fungi</taxon>
        <taxon>Dikarya</taxon>
        <taxon>Ascomycota</taxon>
        <taxon>Pezizomycotina</taxon>
        <taxon>Eurotiomycetes</taxon>
        <taxon>Chaetothyriomycetidae</taxon>
        <taxon>Chaetothyriales</taxon>
        <taxon>Cyphellophoraceae</taxon>
        <taxon>Cyphellophora</taxon>
    </lineage>
</organism>
<dbReference type="PROSITE" id="PS00131">
    <property type="entry name" value="CARBOXYPEPT_SER_SER"/>
    <property type="match status" value="1"/>
</dbReference>
<evidence type="ECO:0000256" key="2">
    <source>
        <dbReference type="ARBA" id="ARBA00022645"/>
    </source>
</evidence>
<feature type="chain" id="PRO_5005732740" description="Carboxypeptidase" evidence="6">
    <location>
        <begin position="18"/>
        <end position="572"/>
    </location>
</feature>
<dbReference type="Gene3D" id="3.40.50.1820">
    <property type="entry name" value="alpha/beta hydrolase"/>
    <property type="match status" value="1"/>
</dbReference>
<evidence type="ECO:0000256" key="7">
    <source>
        <dbReference type="SAM" id="MobiDB-lite"/>
    </source>
</evidence>
<reference evidence="8 9" key="1">
    <citation type="submission" date="2015-06" db="EMBL/GenBank/DDBJ databases">
        <title>Draft genome of the ant-associated black yeast Phialophora attae CBS 131958.</title>
        <authorList>
            <person name="Moreno L.F."/>
            <person name="Stielow B.J."/>
            <person name="de Hoog S."/>
            <person name="Vicente V.A."/>
            <person name="Weiss V.A."/>
            <person name="de Vries M."/>
            <person name="Cruz L.M."/>
            <person name="Souza E.M."/>
        </authorList>
    </citation>
    <scope>NUCLEOTIDE SEQUENCE [LARGE SCALE GENOMIC DNA]</scope>
    <source>
        <strain evidence="8 9">CBS 131958</strain>
    </source>
</reference>
<keyword evidence="5" id="KW-0325">Glycoprotein</keyword>
<comment type="caution">
    <text evidence="8">The sequence shown here is derived from an EMBL/GenBank/DDBJ whole genome shotgun (WGS) entry which is preliminary data.</text>
</comment>
<dbReference type="InterPro" id="IPR001563">
    <property type="entry name" value="Peptidase_S10"/>
</dbReference>
<evidence type="ECO:0000313" key="9">
    <source>
        <dbReference type="Proteomes" id="UP000038010"/>
    </source>
</evidence>
<dbReference type="Proteomes" id="UP000038010">
    <property type="component" value="Unassembled WGS sequence"/>
</dbReference>
<dbReference type="VEuPathDB" id="FungiDB:AB675_2214"/>
<dbReference type="SUPFAM" id="SSF53474">
    <property type="entry name" value="alpha/beta-Hydrolases"/>
    <property type="match status" value="1"/>
</dbReference>
<dbReference type="InterPro" id="IPR018202">
    <property type="entry name" value="Ser_caboxypep_ser_AS"/>
</dbReference>
<feature type="signal peptide" evidence="6">
    <location>
        <begin position="1"/>
        <end position="17"/>
    </location>
</feature>
<evidence type="ECO:0000256" key="5">
    <source>
        <dbReference type="ARBA" id="ARBA00023180"/>
    </source>
</evidence>
<comment type="similarity">
    <text evidence="1 6">Belongs to the peptidase S10 family.</text>
</comment>
<evidence type="ECO:0000256" key="6">
    <source>
        <dbReference type="RuleBase" id="RU361156"/>
    </source>
</evidence>
<evidence type="ECO:0000256" key="1">
    <source>
        <dbReference type="ARBA" id="ARBA00009431"/>
    </source>
</evidence>
<feature type="region of interest" description="Disordered" evidence="7">
    <location>
        <begin position="28"/>
        <end position="49"/>
    </location>
</feature>
<evidence type="ECO:0000256" key="4">
    <source>
        <dbReference type="ARBA" id="ARBA00022801"/>
    </source>
</evidence>
<dbReference type="InterPro" id="IPR029058">
    <property type="entry name" value="AB_hydrolase_fold"/>
</dbReference>
<name>A0A0N0NPM8_9EURO</name>
<dbReference type="Pfam" id="PF00450">
    <property type="entry name" value="Peptidase_S10"/>
    <property type="match status" value="1"/>
</dbReference>
<dbReference type="InterPro" id="IPR033124">
    <property type="entry name" value="Ser_caboxypep_his_AS"/>
</dbReference>
<dbReference type="OrthoDB" id="443318at2759"/>
<protein>
    <recommendedName>
        <fullName evidence="6">Carboxypeptidase</fullName>
        <ecNumber evidence="6">3.4.16.-</ecNumber>
    </recommendedName>
</protein>
<feature type="region of interest" description="Disordered" evidence="7">
    <location>
        <begin position="533"/>
        <end position="572"/>
    </location>
</feature>
<dbReference type="STRING" id="1664694.A0A0N0NPM8"/>
<dbReference type="EC" id="3.4.16.-" evidence="6"/>
<gene>
    <name evidence="8" type="ORF">AB675_2214</name>
</gene>
<dbReference type="AlphaFoldDB" id="A0A0N0NPM8"/>
<accession>A0A0N0NPM8</accession>
<keyword evidence="6" id="KW-0732">Signal</keyword>
<dbReference type="GO" id="GO:0006508">
    <property type="term" value="P:proteolysis"/>
    <property type="evidence" value="ECO:0007669"/>
    <property type="project" value="UniProtKB-KW"/>
</dbReference>
<sequence length="572" mass="62498">MYIQTFALAALATCALGAVSNPHHKAQQYARPKVVARTPEPRRLDKRASSPFLTNKTEQFSVNGTGLPEINFDVGESYAGTLSINNDTSNENALFFWFFPSDNPDASNEITIWLNGGPGCSSLDGFFQENGPVLWQSGTYEPQPNPFSWTNLTNMVWVDQPVGTGLGSYAEGYPANITNEMIVGANFAGFWKNFIDTFNMTGYDVYLTGESYAGQYIPYIAQTMLEQNDTEYYNVKGIQINDPSIGDDAVLIYAPSVTHMNKYLPVFGLNDTFVESVNQRAEQCGYFSFMEEALTFPPQSKFTAPNISAEGCSIWDDIITASIYVNPCFNFYHLTDYCPFLWDEMGFPSLGIGPNNYFNRSDVQEALHAKADYAVCGDNSLGLLDPGDESLPSSFTALPYVIERTNNVIVGNGLLDYLIIANGTLATLNNMTWNGAQGFSEAPSGKFFVPYNPSIGEVVLETTTQPIPAIPVGLVSGGGTLGTTHTERGLTWVTVDLAGHEIPQYVPSAAYRQLEFLLGRIDNLTTIDDHFTTQTGNYSGTSPPSPDYSDSNSSEAAGAYLPRRAAGSGPLW</sequence>
<feature type="compositionally biased region" description="Basic and acidic residues" evidence="7">
    <location>
        <begin position="39"/>
        <end position="48"/>
    </location>
</feature>
<keyword evidence="4 6" id="KW-0378">Hydrolase</keyword>
<keyword evidence="9" id="KW-1185">Reference proteome</keyword>
<dbReference type="PROSITE" id="PS00560">
    <property type="entry name" value="CARBOXYPEPT_SER_HIS"/>
    <property type="match status" value="1"/>
</dbReference>
<dbReference type="EMBL" id="LFJN01000006">
    <property type="protein sequence ID" value="KPI42729.1"/>
    <property type="molecule type" value="Genomic_DNA"/>
</dbReference>
<evidence type="ECO:0000313" key="8">
    <source>
        <dbReference type="EMBL" id="KPI42729.1"/>
    </source>
</evidence>
<proteinExistence type="inferred from homology"/>
<dbReference type="GO" id="GO:0004185">
    <property type="term" value="F:serine-type carboxypeptidase activity"/>
    <property type="evidence" value="ECO:0007669"/>
    <property type="project" value="UniProtKB-UniRule"/>
</dbReference>
<dbReference type="PANTHER" id="PTHR11802">
    <property type="entry name" value="SERINE PROTEASE FAMILY S10 SERINE CARBOXYPEPTIDASE"/>
    <property type="match status" value="1"/>
</dbReference>
<keyword evidence="2 6" id="KW-0121">Carboxypeptidase</keyword>